<evidence type="ECO:0000256" key="1">
    <source>
        <dbReference type="SAM" id="MobiDB-lite"/>
    </source>
</evidence>
<dbReference type="InterPro" id="IPR029162">
    <property type="entry name" value="InaF-motif"/>
</dbReference>
<keyword evidence="2" id="KW-1133">Transmembrane helix</keyword>
<protein>
    <submittedName>
        <fullName evidence="3">Uncharacterized protein</fullName>
    </submittedName>
</protein>
<keyword evidence="2" id="KW-0812">Transmembrane</keyword>
<dbReference type="VEuPathDB" id="VectorBase:LLOJ007104"/>
<dbReference type="EnsemblMetazoa" id="LLOJ007104-RA">
    <property type="protein sequence ID" value="LLOJ007104-PA"/>
    <property type="gene ID" value="LLOJ007104"/>
</dbReference>
<sequence>MSYKSNYNPEEKIILARDDAKDRLYEPKPNKKAIRILTVAAYVLCVSLAAIMLSLYYIFLWDPSIKPSIHSKPISCDKTVIPENIAIKLANSTEISPEQFFRIFLKRYKTIQLQEGAENEVLEIKQFPPREPRKVQHQKCSNSNNSSSSNNNSSSSSR</sequence>
<dbReference type="VEuPathDB" id="VectorBase:LLONM1_005645"/>
<name>A0A1B0CQF5_LUTLO</name>
<feature type="transmembrane region" description="Helical" evidence="2">
    <location>
        <begin position="33"/>
        <end position="59"/>
    </location>
</feature>
<dbReference type="EMBL" id="AJWK01023492">
    <property type="status" value="NOT_ANNOTATED_CDS"/>
    <property type="molecule type" value="Genomic_DNA"/>
</dbReference>
<feature type="compositionally biased region" description="Low complexity" evidence="1">
    <location>
        <begin position="141"/>
        <end position="158"/>
    </location>
</feature>
<keyword evidence="2" id="KW-0472">Membrane</keyword>
<reference evidence="3" key="1">
    <citation type="submission" date="2020-05" db="UniProtKB">
        <authorList>
            <consortium name="EnsemblMetazoa"/>
        </authorList>
    </citation>
    <scope>IDENTIFICATION</scope>
    <source>
        <strain evidence="3">Jacobina</strain>
    </source>
</reference>
<accession>A0A1B0CQF5</accession>
<evidence type="ECO:0000313" key="4">
    <source>
        <dbReference type="Proteomes" id="UP000092461"/>
    </source>
</evidence>
<dbReference type="Proteomes" id="UP000092461">
    <property type="component" value="Unassembled WGS sequence"/>
</dbReference>
<dbReference type="AlphaFoldDB" id="A0A1B0CQF5"/>
<feature type="region of interest" description="Disordered" evidence="1">
    <location>
        <begin position="126"/>
        <end position="158"/>
    </location>
</feature>
<keyword evidence="4" id="KW-1185">Reference proteome</keyword>
<organism evidence="3 4">
    <name type="scientific">Lutzomyia longipalpis</name>
    <name type="common">Sand fly</name>
    <dbReference type="NCBI Taxonomy" id="7200"/>
    <lineage>
        <taxon>Eukaryota</taxon>
        <taxon>Metazoa</taxon>
        <taxon>Ecdysozoa</taxon>
        <taxon>Arthropoda</taxon>
        <taxon>Hexapoda</taxon>
        <taxon>Insecta</taxon>
        <taxon>Pterygota</taxon>
        <taxon>Neoptera</taxon>
        <taxon>Endopterygota</taxon>
        <taxon>Diptera</taxon>
        <taxon>Nematocera</taxon>
        <taxon>Psychodoidea</taxon>
        <taxon>Psychodidae</taxon>
        <taxon>Lutzomyia</taxon>
        <taxon>Lutzomyia</taxon>
    </lineage>
</organism>
<dbReference type="PANTHER" id="PTHR34929">
    <property type="entry name" value="ZGC:153157"/>
    <property type="match status" value="1"/>
</dbReference>
<evidence type="ECO:0000313" key="3">
    <source>
        <dbReference type="EnsemblMetazoa" id="LLOJ007104-PA"/>
    </source>
</evidence>
<evidence type="ECO:0000256" key="2">
    <source>
        <dbReference type="SAM" id="Phobius"/>
    </source>
</evidence>
<dbReference type="Pfam" id="PF15018">
    <property type="entry name" value="InaF-motif"/>
    <property type="match status" value="1"/>
</dbReference>
<proteinExistence type="predicted"/>
<dbReference type="PANTHER" id="PTHR34929:SF1">
    <property type="entry name" value="INAF MOTIF CONTAINING 2"/>
    <property type="match status" value="1"/>
</dbReference>